<keyword evidence="2" id="KW-1185">Reference proteome</keyword>
<dbReference type="AlphaFoldDB" id="A0A834SNB3"/>
<gene>
    <name evidence="1" type="ORF">G2W53_039784</name>
</gene>
<evidence type="ECO:0000313" key="2">
    <source>
        <dbReference type="Proteomes" id="UP000634136"/>
    </source>
</evidence>
<accession>A0A834SNB3</accession>
<comment type="caution">
    <text evidence="1">The sequence shown here is derived from an EMBL/GenBank/DDBJ whole genome shotgun (WGS) entry which is preliminary data.</text>
</comment>
<protein>
    <submittedName>
        <fullName evidence="1">Uncharacterized protein</fullName>
    </submittedName>
</protein>
<dbReference type="EMBL" id="JAAIUW010000012">
    <property type="protein sequence ID" value="KAF7807623.1"/>
    <property type="molecule type" value="Genomic_DNA"/>
</dbReference>
<reference evidence="1" key="1">
    <citation type="submission" date="2020-09" db="EMBL/GenBank/DDBJ databases">
        <title>Genome-Enabled Discovery of Anthraquinone Biosynthesis in Senna tora.</title>
        <authorList>
            <person name="Kang S.-H."/>
            <person name="Pandey R.P."/>
            <person name="Lee C.-M."/>
            <person name="Sim J.-S."/>
            <person name="Jeong J.-T."/>
            <person name="Choi B.-S."/>
            <person name="Jung M."/>
            <person name="Ginzburg D."/>
            <person name="Zhao K."/>
            <person name="Won S.Y."/>
            <person name="Oh T.-J."/>
            <person name="Yu Y."/>
            <person name="Kim N.-H."/>
            <person name="Lee O.R."/>
            <person name="Lee T.-H."/>
            <person name="Bashyal P."/>
            <person name="Kim T.-S."/>
            <person name="Lee W.-H."/>
            <person name="Kawkins C."/>
            <person name="Kim C.-K."/>
            <person name="Kim J.S."/>
            <person name="Ahn B.O."/>
            <person name="Rhee S.Y."/>
            <person name="Sohng J.K."/>
        </authorList>
    </citation>
    <scope>NUCLEOTIDE SEQUENCE</scope>
    <source>
        <tissue evidence="1">Leaf</tissue>
    </source>
</reference>
<dbReference type="Proteomes" id="UP000634136">
    <property type="component" value="Unassembled WGS sequence"/>
</dbReference>
<evidence type="ECO:0000313" key="1">
    <source>
        <dbReference type="EMBL" id="KAF7807623.1"/>
    </source>
</evidence>
<sequence length="19" mass="1977">MAPTASNINSMSIEGILEV</sequence>
<proteinExistence type="predicted"/>
<organism evidence="1 2">
    <name type="scientific">Senna tora</name>
    <dbReference type="NCBI Taxonomy" id="362788"/>
    <lineage>
        <taxon>Eukaryota</taxon>
        <taxon>Viridiplantae</taxon>
        <taxon>Streptophyta</taxon>
        <taxon>Embryophyta</taxon>
        <taxon>Tracheophyta</taxon>
        <taxon>Spermatophyta</taxon>
        <taxon>Magnoliopsida</taxon>
        <taxon>eudicotyledons</taxon>
        <taxon>Gunneridae</taxon>
        <taxon>Pentapetalae</taxon>
        <taxon>rosids</taxon>
        <taxon>fabids</taxon>
        <taxon>Fabales</taxon>
        <taxon>Fabaceae</taxon>
        <taxon>Caesalpinioideae</taxon>
        <taxon>Cassia clade</taxon>
        <taxon>Senna</taxon>
    </lineage>
</organism>
<name>A0A834SNB3_9FABA</name>